<proteinExistence type="predicted"/>
<dbReference type="AlphaFoldDB" id="A0A1F6UQ56"/>
<gene>
    <name evidence="2" type="ORF">A2814_03105</name>
</gene>
<dbReference type="Proteomes" id="UP000177869">
    <property type="component" value="Unassembled WGS sequence"/>
</dbReference>
<keyword evidence="1" id="KW-1133">Transmembrane helix</keyword>
<feature type="transmembrane region" description="Helical" evidence="1">
    <location>
        <begin position="15"/>
        <end position="32"/>
    </location>
</feature>
<name>A0A1F6UQ56_9BACT</name>
<organism evidence="2 3">
    <name type="scientific">Candidatus Nomurabacteria bacterium RIFCSPHIGHO2_01_FULL_38_19</name>
    <dbReference type="NCBI Taxonomy" id="1801732"/>
    <lineage>
        <taxon>Bacteria</taxon>
        <taxon>Candidatus Nomuraibacteriota</taxon>
    </lineage>
</organism>
<keyword evidence="1" id="KW-0472">Membrane</keyword>
<protein>
    <submittedName>
        <fullName evidence="2">Uncharacterized protein</fullName>
    </submittedName>
</protein>
<dbReference type="EMBL" id="MFTI01000032">
    <property type="protein sequence ID" value="OGI59496.1"/>
    <property type="molecule type" value="Genomic_DNA"/>
</dbReference>
<keyword evidence="1" id="KW-0812">Transmembrane</keyword>
<sequence>MNNEKIKSVIWKRKFSIFIIIVLLIMVGVLFGQKQDYKFTLLYQYQAIPDIELINTLTTTQGGLSGEVRGFVKFDNVADQPKNLRQYYIIKPLNKFDGNLRQYFSLEEIIKMQYLAPRSLGFSELVEVSETGNTITLEDESGNKFFIDKSTREVSMKDATGDSTTLITSDNDYGDFIKEWLK</sequence>
<accession>A0A1F6UQ56</accession>
<evidence type="ECO:0000313" key="3">
    <source>
        <dbReference type="Proteomes" id="UP000177869"/>
    </source>
</evidence>
<comment type="caution">
    <text evidence="2">The sequence shown here is derived from an EMBL/GenBank/DDBJ whole genome shotgun (WGS) entry which is preliminary data.</text>
</comment>
<dbReference type="STRING" id="1801732.A2814_03105"/>
<evidence type="ECO:0000256" key="1">
    <source>
        <dbReference type="SAM" id="Phobius"/>
    </source>
</evidence>
<evidence type="ECO:0000313" key="2">
    <source>
        <dbReference type="EMBL" id="OGI59496.1"/>
    </source>
</evidence>
<reference evidence="2 3" key="1">
    <citation type="journal article" date="2016" name="Nat. Commun.">
        <title>Thousands of microbial genomes shed light on interconnected biogeochemical processes in an aquifer system.</title>
        <authorList>
            <person name="Anantharaman K."/>
            <person name="Brown C.T."/>
            <person name="Hug L.A."/>
            <person name="Sharon I."/>
            <person name="Castelle C.J."/>
            <person name="Probst A.J."/>
            <person name="Thomas B.C."/>
            <person name="Singh A."/>
            <person name="Wilkins M.J."/>
            <person name="Karaoz U."/>
            <person name="Brodie E.L."/>
            <person name="Williams K.H."/>
            <person name="Hubbard S.S."/>
            <person name="Banfield J.F."/>
        </authorList>
    </citation>
    <scope>NUCLEOTIDE SEQUENCE [LARGE SCALE GENOMIC DNA]</scope>
</reference>